<gene>
    <name evidence="9" type="ORF">PITCH_A420017</name>
</gene>
<dbReference type="SUPFAM" id="SSF56954">
    <property type="entry name" value="Outer membrane efflux proteins (OEP)"/>
    <property type="match status" value="1"/>
</dbReference>
<accession>A0A445N007</accession>
<dbReference type="Gene3D" id="1.20.1600.10">
    <property type="entry name" value="Outer membrane efflux proteins (OEP)"/>
    <property type="match status" value="1"/>
</dbReference>
<dbReference type="PANTHER" id="PTHR30026">
    <property type="entry name" value="OUTER MEMBRANE PROTEIN TOLC"/>
    <property type="match status" value="1"/>
</dbReference>
<evidence type="ECO:0000256" key="4">
    <source>
        <dbReference type="ARBA" id="ARBA00022452"/>
    </source>
</evidence>
<evidence type="ECO:0000256" key="2">
    <source>
        <dbReference type="ARBA" id="ARBA00007613"/>
    </source>
</evidence>
<keyword evidence="4" id="KW-1134">Transmembrane beta strand</keyword>
<keyword evidence="3" id="KW-0813">Transport</keyword>
<evidence type="ECO:0000256" key="7">
    <source>
        <dbReference type="ARBA" id="ARBA00023237"/>
    </source>
</evidence>
<dbReference type="Pfam" id="PF02321">
    <property type="entry name" value="OEP"/>
    <property type="match status" value="2"/>
</dbReference>
<comment type="similarity">
    <text evidence="2">Belongs to the outer membrane factor (OMF) (TC 1.B.17) family.</text>
</comment>
<comment type="subcellular location">
    <subcellularLocation>
        <location evidence="1">Cell outer membrane</location>
    </subcellularLocation>
</comment>
<feature type="signal peptide" evidence="8">
    <location>
        <begin position="1"/>
        <end position="24"/>
    </location>
</feature>
<dbReference type="GO" id="GO:0015562">
    <property type="term" value="F:efflux transmembrane transporter activity"/>
    <property type="evidence" value="ECO:0007669"/>
    <property type="project" value="InterPro"/>
</dbReference>
<reference evidence="9" key="1">
    <citation type="submission" date="2018-01" db="EMBL/GenBank/DDBJ databases">
        <authorList>
            <person name="Regsiter A."/>
            <person name="William W."/>
        </authorList>
    </citation>
    <scope>NUCLEOTIDE SEQUENCE</scope>
    <source>
        <strain evidence="9">TRIP AH-1</strain>
    </source>
</reference>
<dbReference type="PROSITE" id="PS51257">
    <property type="entry name" value="PROKAR_LIPOPROTEIN"/>
    <property type="match status" value="1"/>
</dbReference>
<protein>
    <submittedName>
        <fullName evidence="9">Putative Type I secretion outer membrane protein</fullName>
    </submittedName>
</protein>
<keyword evidence="8" id="KW-0732">Signal</keyword>
<keyword evidence="5" id="KW-0812">Transmembrane</keyword>
<name>A0A445N007_9BACT</name>
<keyword evidence="6" id="KW-0472">Membrane</keyword>
<evidence type="ECO:0000256" key="5">
    <source>
        <dbReference type="ARBA" id="ARBA00022692"/>
    </source>
</evidence>
<dbReference type="GO" id="GO:0009279">
    <property type="term" value="C:cell outer membrane"/>
    <property type="evidence" value="ECO:0007669"/>
    <property type="project" value="UniProtKB-SubCell"/>
</dbReference>
<dbReference type="PANTHER" id="PTHR30026:SF20">
    <property type="entry name" value="OUTER MEMBRANE PROTEIN TOLC"/>
    <property type="match status" value="1"/>
</dbReference>
<evidence type="ECO:0000256" key="1">
    <source>
        <dbReference type="ARBA" id="ARBA00004442"/>
    </source>
</evidence>
<evidence type="ECO:0000313" key="9">
    <source>
        <dbReference type="EMBL" id="SPD75057.1"/>
    </source>
</evidence>
<evidence type="ECO:0000256" key="3">
    <source>
        <dbReference type="ARBA" id="ARBA00022448"/>
    </source>
</evidence>
<dbReference type="AlphaFoldDB" id="A0A445N007"/>
<keyword evidence="7" id="KW-0998">Cell outer membrane</keyword>
<dbReference type="GO" id="GO:0015288">
    <property type="term" value="F:porin activity"/>
    <property type="evidence" value="ECO:0007669"/>
    <property type="project" value="TreeGrafter"/>
</dbReference>
<organism evidence="9">
    <name type="scientific">uncultured Desulfobacterium sp</name>
    <dbReference type="NCBI Taxonomy" id="201089"/>
    <lineage>
        <taxon>Bacteria</taxon>
        <taxon>Pseudomonadati</taxon>
        <taxon>Thermodesulfobacteriota</taxon>
        <taxon>Desulfobacteria</taxon>
        <taxon>Desulfobacterales</taxon>
        <taxon>Desulfobacteriaceae</taxon>
        <taxon>Desulfobacterium</taxon>
        <taxon>environmental samples</taxon>
    </lineage>
</organism>
<feature type="chain" id="PRO_5019493622" evidence="8">
    <location>
        <begin position="25"/>
        <end position="438"/>
    </location>
</feature>
<proteinExistence type="inferred from homology"/>
<dbReference type="GO" id="GO:1990281">
    <property type="term" value="C:efflux pump complex"/>
    <property type="evidence" value="ECO:0007669"/>
    <property type="project" value="TreeGrafter"/>
</dbReference>
<dbReference type="InterPro" id="IPR051906">
    <property type="entry name" value="TolC-like"/>
</dbReference>
<evidence type="ECO:0000256" key="8">
    <source>
        <dbReference type="SAM" id="SignalP"/>
    </source>
</evidence>
<sequence length="438" mass="49604">MMCRTSVLLALFLAISCLPIVSHAQDNRYSLEKSIEEALEKNWSLKAKSEKVNQALDVKNQARAEFLPKLSTSYGYTRLSEETIMRPSIPGLGTFALSSQDNYQWRGTVTQPLFTGLALVSSYQLAKLGIDQSRMELELEKLDLALRVKEAYFNILIADKAVEVAEKEVESLGSNVNLSSNFYNVGVIPVNDLLKAEVELASAQQALVKARNAARLARASFNTVLARPVSEAAEVEDILVFKPEQVNFEDRLAQALESRPEMKITDINILKTDQQARLSRSRNYPEISFQYDYIKEGDDPDVSGSLFHDEGRWQAMAVFSWTFWEWGKTYYSVQENESQKKELAQLRLALEDNICLELQQAVLALETAEKNIPTTMKAVEQGEENMRVNEERYKAQVTTITEVLDAQTLLTQARVNYYKALYLHNLAKARLLRTVGTY</sequence>
<evidence type="ECO:0000256" key="6">
    <source>
        <dbReference type="ARBA" id="ARBA00023136"/>
    </source>
</evidence>
<dbReference type="EMBL" id="OJIN01000184">
    <property type="protein sequence ID" value="SPD75057.1"/>
    <property type="molecule type" value="Genomic_DNA"/>
</dbReference>
<dbReference type="InterPro" id="IPR003423">
    <property type="entry name" value="OMP_efflux"/>
</dbReference>